<keyword evidence="11" id="KW-0645">Protease</keyword>
<comment type="subcellular location">
    <subcellularLocation>
        <location evidence="2">Vacuole membrane</location>
        <topology evidence="2">Multi-pass membrane protein</topology>
    </subcellularLocation>
</comment>
<feature type="transmembrane region" description="Helical" evidence="9">
    <location>
        <begin position="446"/>
        <end position="464"/>
    </location>
</feature>
<feature type="domain" description="Peptidase M28" evidence="10">
    <location>
        <begin position="96"/>
        <end position="284"/>
    </location>
</feature>
<evidence type="ECO:0000256" key="7">
    <source>
        <dbReference type="ARBA" id="ARBA00023180"/>
    </source>
</evidence>
<dbReference type="InterPro" id="IPR045175">
    <property type="entry name" value="M28_fam"/>
</dbReference>
<comment type="caution">
    <text evidence="11">The sequence shown here is derived from an EMBL/GenBank/DDBJ whole genome shotgun (WGS) entry which is preliminary data.</text>
</comment>
<dbReference type="Pfam" id="PF04389">
    <property type="entry name" value="Peptidase_M28"/>
    <property type="match status" value="1"/>
</dbReference>
<feature type="transmembrane region" description="Helical" evidence="9">
    <location>
        <begin position="540"/>
        <end position="558"/>
    </location>
</feature>
<feature type="transmembrane region" description="Helical" evidence="9">
    <location>
        <begin position="471"/>
        <end position="489"/>
    </location>
</feature>
<keyword evidence="9" id="KW-0472">Membrane</keyword>
<comment type="similarity">
    <text evidence="3">Belongs to the peptidase M28 family.</text>
</comment>
<dbReference type="Gene3D" id="3.40.630.10">
    <property type="entry name" value="Zn peptidases"/>
    <property type="match status" value="1"/>
</dbReference>
<evidence type="ECO:0000256" key="2">
    <source>
        <dbReference type="ARBA" id="ARBA00004128"/>
    </source>
</evidence>
<evidence type="ECO:0000256" key="1">
    <source>
        <dbReference type="ARBA" id="ARBA00003273"/>
    </source>
</evidence>
<feature type="transmembrane region" description="Helical" evidence="9">
    <location>
        <begin position="393"/>
        <end position="411"/>
    </location>
</feature>
<dbReference type="PANTHER" id="PTHR12147:SF58">
    <property type="entry name" value="VACUOLAR MEMBRANE PROTEASE"/>
    <property type="match status" value="1"/>
</dbReference>
<keyword evidence="9" id="KW-0812">Transmembrane</keyword>
<evidence type="ECO:0000256" key="4">
    <source>
        <dbReference type="ARBA" id="ARBA00017435"/>
    </source>
</evidence>
<dbReference type="PANTHER" id="PTHR12147">
    <property type="entry name" value="METALLOPEPTIDASE M28 FAMILY MEMBER"/>
    <property type="match status" value="1"/>
</dbReference>
<feature type="transmembrane region" description="Helical" evidence="9">
    <location>
        <begin position="348"/>
        <end position="373"/>
    </location>
</feature>
<evidence type="ECO:0000256" key="9">
    <source>
        <dbReference type="SAM" id="Phobius"/>
    </source>
</evidence>
<keyword evidence="7" id="KW-0325">Glycoprotein</keyword>
<keyword evidence="11" id="KW-0378">Hydrolase</keyword>
<accession>A0ABQ4EBR1</accession>
<comment type="function">
    <text evidence="1">May be involved in vacuolar sorting and osmoregulation.</text>
</comment>
<keyword evidence="6 9" id="KW-1133">Transmembrane helix</keyword>
<keyword evidence="5" id="KW-0926">Vacuole</keyword>
<dbReference type="InterPro" id="IPR007484">
    <property type="entry name" value="Peptidase_M28"/>
</dbReference>
<proteinExistence type="inferred from homology"/>
<feature type="transmembrane region" description="Helical" evidence="9">
    <location>
        <begin position="318"/>
        <end position="336"/>
    </location>
</feature>
<evidence type="ECO:0000256" key="5">
    <source>
        <dbReference type="ARBA" id="ARBA00022554"/>
    </source>
</evidence>
<dbReference type="GO" id="GO:0004177">
    <property type="term" value="F:aminopeptidase activity"/>
    <property type="evidence" value="ECO:0007669"/>
    <property type="project" value="UniProtKB-KW"/>
</dbReference>
<evidence type="ECO:0000256" key="3">
    <source>
        <dbReference type="ARBA" id="ARBA00010918"/>
    </source>
</evidence>
<feature type="transmembrane region" description="Helical" evidence="9">
    <location>
        <begin position="495"/>
        <end position="519"/>
    </location>
</feature>
<protein>
    <recommendedName>
        <fullName evidence="4">Vacuolar membrane protease</fullName>
    </recommendedName>
    <alternativeName>
        <fullName evidence="8">FXNA-related family protease 1</fullName>
    </alternativeName>
</protein>
<sequence length="760" mass="78742">MWLAVAAVVGITVMGEASVQRAVPIDGATGVFSAGRAVTHLERFATEPRPLGSPASERARNYVAEELRAAGLTVEIPSAVGVRDAAGLATFGRVQNVVAVLPGTDSTGTLLLAAHYDSAAVSPGASDDGAAVAAILETVRALRAGPALRNDLVVLVTDGEEDGLLGAEAFVREHPLGSQGGIALNFEARGVTGPSVMFETSRDNAGLVSLFADAAPHPRGDSSMVEIYRLLPNNSDFTALSGAGFSGLNFAYFEGAAFYHTAGDSLANLDRGSLQHHGENMLAVARALGESDLRSLAAKHDRTYFRVLGVMVGYSDGAVWPLAVLSILAVMAFAVLAHRRRHATVGGLLAATGSALLPLLVAAVLGQALWSLLAWLQPQYDAMGGLLHQPLPFQAAMAGLGILAVLGWLLLMRHRVGGAAIAVAGAFWVGLLGVVCAAYAPGAAYLFTIPALVCALAGIVAVGVDRLWLNVATIGTAAAISAVLLPAVIRNVFNGVGLVFGGAGSLLVVLLGLTLTQVVDLVWVGRWAKEDKARRPGRRTTIAAAAMTLLLVLAGLWLNTPDTDQPGRTHLAYILDSGTGQAFWVSAETEPTDWTRRHVSGTDTSGLPPGYQRGTLWTGAASTIDAPGPQVTLRSRTIDSVTVHVASPRGAPSVTLRTEVPIVGATATMPGEAPVSAVVEGTRANTWPGEIRFRGLPAEGVEITVRIGTPDAFRLTAIDETHGLEDAPGFVHRPANLVAGTREDGDIVAVATTFPVPAAP</sequence>
<evidence type="ECO:0000259" key="10">
    <source>
        <dbReference type="Pfam" id="PF04389"/>
    </source>
</evidence>
<dbReference type="Proteomes" id="UP000646749">
    <property type="component" value="Unassembled WGS sequence"/>
</dbReference>
<keyword evidence="11" id="KW-0031">Aminopeptidase</keyword>
<reference evidence="11 12" key="1">
    <citation type="submission" date="2021-01" db="EMBL/GenBank/DDBJ databases">
        <title>Whole genome shotgun sequence of Plantactinospora endophytica NBRC 110450.</title>
        <authorList>
            <person name="Komaki H."/>
            <person name="Tamura T."/>
        </authorList>
    </citation>
    <scope>NUCLEOTIDE SEQUENCE [LARGE SCALE GENOMIC DNA]</scope>
    <source>
        <strain evidence="11 12">NBRC 110450</strain>
    </source>
</reference>
<evidence type="ECO:0000256" key="8">
    <source>
        <dbReference type="ARBA" id="ARBA00031512"/>
    </source>
</evidence>
<organism evidence="11 12">
    <name type="scientific">Plantactinospora endophytica</name>
    <dbReference type="NCBI Taxonomy" id="673535"/>
    <lineage>
        <taxon>Bacteria</taxon>
        <taxon>Bacillati</taxon>
        <taxon>Actinomycetota</taxon>
        <taxon>Actinomycetes</taxon>
        <taxon>Micromonosporales</taxon>
        <taxon>Micromonosporaceae</taxon>
        <taxon>Plantactinospora</taxon>
    </lineage>
</organism>
<evidence type="ECO:0000256" key="6">
    <source>
        <dbReference type="ARBA" id="ARBA00022989"/>
    </source>
</evidence>
<dbReference type="SUPFAM" id="SSF53187">
    <property type="entry name" value="Zn-dependent exopeptidases"/>
    <property type="match status" value="1"/>
</dbReference>
<dbReference type="EMBL" id="BONW01000042">
    <property type="protein sequence ID" value="GIG92175.1"/>
    <property type="molecule type" value="Genomic_DNA"/>
</dbReference>
<evidence type="ECO:0000313" key="12">
    <source>
        <dbReference type="Proteomes" id="UP000646749"/>
    </source>
</evidence>
<gene>
    <name evidence="11" type="ORF">Pen02_71110</name>
</gene>
<feature type="transmembrane region" description="Helical" evidence="9">
    <location>
        <begin position="418"/>
        <end position="440"/>
    </location>
</feature>
<name>A0ABQ4EBR1_9ACTN</name>
<keyword evidence="12" id="KW-1185">Reference proteome</keyword>
<evidence type="ECO:0000313" key="11">
    <source>
        <dbReference type="EMBL" id="GIG92175.1"/>
    </source>
</evidence>